<dbReference type="InterPro" id="IPR029056">
    <property type="entry name" value="Ribokinase-like"/>
</dbReference>
<comment type="catalytic activity">
    <reaction evidence="2">
        <text>4-amino-2-methyl-5-(phosphooxymethyl)pyrimidine + ATP = 4-amino-2-methyl-5-(diphosphooxymethyl)pyrimidine + ADP</text>
        <dbReference type="Rhea" id="RHEA:19893"/>
        <dbReference type="ChEBI" id="CHEBI:30616"/>
        <dbReference type="ChEBI" id="CHEBI:57841"/>
        <dbReference type="ChEBI" id="CHEBI:58354"/>
        <dbReference type="ChEBI" id="CHEBI:456216"/>
        <dbReference type="EC" id="2.7.4.7"/>
    </reaction>
</comment>
<dbReference type="RefSeq" id="WP_337718341.1">
    <property type="nucleotide sequence ID" value="NZ_JBBEGL010000010.1"/>
</dbReference>
<evidence type="ECO:0000256" key="5">
    <source>
        <dbReference type="ARBA" id="ARBA00022977"/>
    </source>
</evidence>
<dbReference type="PANTHER" id="PTHR20858">
    <property type="entry name" value="PHOSPHOMETHYLPYRIMIDINE KINASE"/>
    <property type="match status" value="1"/>
</dbReference>
<keyword evidence="8" id="KW-1185">Reference proteome</keyword>
<dbReference type="Gene3D" id="3.40.1190.20">
    <property type="match status" value="1"/>
</dbReference>
<dbReference type="GO" id="GO:0008902">
    <property type="term" value="F:hydroxymethylpyrimidine kinase activity"/>
    <property type="evidence" value="ECO:0007669"/>
    <property type="project" value="UniProtKB-EC"/>
</dbReference>
<comment type="caution">
    <text evidence="7">The sequence shown here is derived from an EMBL/GenBank/DDBJ whole genome shotgun (WGS) entry which is preliminary data.</text>
</comment>
<keyword evidence="5" id="KW-0784">Thiamine biosynthesis</keyword>
<comment type="catalytic activity">
    <reaction evidence="1">
        <text>4-amino-5-hydroxymethyl-2-methylpyrimidine + ATP = 4-amino-2-methyl-5-(phosphooxymethyl)pyrimidine + ADP + H(+)</text>
        <dbReference type="Rhea" id="RHEA:23096"/>
        <dbReference type="ChEBI" id="CHEBI:15378"/>
        <dbReference type="ChEBI" id="CHEBI:16892"/>
        <dbReference type="ChEBI" id="CHEBI:30616"/>
        <dbReference type="ChEBI" id="CHEBI:58354"/>
        <dbReference type="ChEBI" id="CHEBI:456216"/>
        <dbReference type="EC" id="2.7.1.49"/>
    </reaction>
</comment>
<comment type="function">
    <text evidence="3">Catalyzes the phosphorylation of hydroxymethylpyrimidine phosphate (HMP-P) to HMP-PP, and of HMP to HMP-P.</text>
</comment>
<evidence type="ECO:0000313" key="8">
    <source>
        <dbReference type="Proteomes" id="UP001370100"/>
    </source>
</evidence>
<name>A0ABU8NCL1_9PSEU</name>
<accession>A0ABU8NCL1</accession>
<dbReference type="InterPro" id="IPR013749">
    <property type="entry name" value="PM/HMP-P_kinase-1"/>
</dbReference>
<evidence type="ECO:0000256" key="4">
    <source>
        <dbReference type="ARBA" id="ARBA00004769"/>
    </source>
</evidence>
<dbReference type="GO" id="GO:0008972">
    <property type="term" value="F:phosphomethylpyrimidine kinase activity"/>
    <property type="evidence" value="ECO:0007669"/>
    <property type="project" value="UniProtKB-EC"/>
</dbReference>
<proteinExistence type="predicted"/>
<organism evidence="7 8">
    <name type="scientific">Actinomycetospora aeridis</name>
    <dbReference type="NCBI Taxonomy" id="3129231"/>
    <lineage>
        <taxon>Bacteria</taxon>
        <taxon>Bacillati</taxon>
        <taxon>Actinomycetota</taxon>
        <taxon>Actinomycetes</taxon>
        <taxon>Pseudonocardiales</taxon>
        <taxon>Pseudonocardiaceae</taxon>
        <taxon>Actinomycetospora</taxon>
    </lineage>
</organism>
<sequence length="277" mass="27789">MDSPDSPPVALAIAGTDSGGGAGLTADVRAFTACGVHGAVAVAAVTVQNSVGVSGYHPIPPEVVADQIRTVAGDMGVDAAKTGMLASTEIIAAVVEAGDEVGLGTRVPFVVDPVAASMHGHPLLAPDALDAVRTLLIPRATLVTPNLDEVRLLVGVDVVDDDTARQAARALLDLGAGAALVKGGHLTGSPDVVDLLVTADGTEHRLTSPRRSTEHTHGGGDSLASSITAGLARGMALVDAVALGKAYITRAVDHAYPLGAGHGPVSSLWSVAPWEPM</sequence>
<evidence type="ECO:0000313" key="7">
    <source>
        <dbReference type="EMBL" id="MEJ2890141.1"/>
    </source>
</evidence>
<dbReference type="EC" id="2.7.4.7" evidence="7"/>
<evidence type="ECO:0000256" key="1">
    <source>
        <dbReference type="ARBA" id="ARBA00000151"/>
    </source>
</evidence>
<dbReference type="EC" id="2.7.1.49" evidence="7"/>
<feature type="domain" description="Pyridoxamine kinase/Phosphomethylpyrimidine kinase" evidence="6">
    <location>
        <begin position="17"/>
        <end position="265"/>
    </location>
</feature>
<dbReference type="PANTHER" id="PTHR20858:SF17">
    <property type="entry name" value="HYDROXYMETHYLPYRIMIDINE_PHOSPHOMETHYLPYRIMIDINE KINASE THI20-RELATED"/>
    <property type="match status" value="1"/>
</dbReference>
<evidence type="ECO:0000256" key="3">
    <source>
        <dbReference type="ARBA" id="ARBA00003848"/>
    </source>
</evidence>
<keyword evidence="7" id="KW-0808">Transferase</keyword>
<dbReference type="Proteomes" id="UP001370100">
    <property type="component" value="Unassembled WGS sequence"/>
</dbReference>
<reference evidence="7 8" key="1">
    <citation type="submission" date="2024-03" db="EMBL/GenBank/DDBJ databases">
        <title>Actinomycetospora sp. OC33-EN06, a novel actinomycete isolated from wild orchid (Aerides multiflora).</title>
        <authorList>
            <person name="Suriyachadkun C."/>
        </authorList>
    </citation>
    <scope>NUCLEOTIDE SEQUENCE [LARGE SCALE GENOMIC DNA]</scope>
    <source>
        <strain evidence="7 8">OC33-EN06</strain>
    </source>
</reference>
<gene>
    <name evidence="7" type="primary">thiD</name>
    <name evidence="7" type="ORF">WCD41_27020</name>
</gene>
<evidence type="ECO:0000259" key="6">
    <source>
        <dbReference type="Pfam" id="PF08543"/>
    </source>
</evidence>
<dbReference type="NCBIfam" id="TIGR00097">
    <property type="entry name" value="HMP-P_kinase"/>
    <property type="match status" value="1"/>
</dbReference>
<dbReference type="CDD" id="cd01169">
    <property type="entry name" value="HMPP_kinase"/>
    <property type="match status" value="1"/>
</dbReference>
<evidence type="ECO:0000256" key="2">
    <source>
        <dbReference type="ARBA" id="ARBA00000565"/>
    </source>
</evidence>
<dbReference type="InterPro" id="IPR004399">
    <property type="entry name" value="HMP/HMP-P_kinase_dom"/>
</dbReference>
<keyword evidence="7" id="KW-0418">Kinase</keyword>
<comment type="pathway">
    <text evidence="4">Cofactor biosynthesis; thiamine diphosphate biosynthesis; 4-amino-2-methyl-5-diphosphomethylpyrimidine from 5-amino-1-(5-phospho-D-ribosyl)imidazole: step 3/3.</text>
</comment>
<dbReference type="EMBL" id="JBBEGL010000010">
    <property type="protein sequence ID" value="MEJ2890141.1"/>
    <property type="molecule type" value="Genomic_DNA"/>
</dbReference>
<protein>
    <submittedName>
        <fullName evidence="7">Bifunctional hydroxymethylpyrimidine kinase/phosphomethylpyrimidine kinase</fullName>
        <ecNumber evidence="7">2.7.1.49</ecNumber>
        <ecNumber evidence="7">2.7.4.7</ecNumber>
    </submittedName>
</protein>
<dbReference type="Pfam" id="PF08543">
    <property type="entry name" value="Phos_pyr_kin"/>
    <property type="match status" value="1"/>
</dbReference>
<dbReference type="SUPFAM" id="SSF53613">
    <property type="entry name" value="Ribokinase-like"/>
    <property type="match status" value="1"/>
</dbReference>